<dbReference type="PANTHER" id="PTHR23404">
    <property type="entry name" value="MOLYBDOPTERIN SYNTHASE RELATED"/>
    <property type="match status" value="1"/>
</dbReference>
<name>A0A7W3JIP5_9MICO</name>
<dbReference type="Pfam" id="PF02391">
    <property type="entry name" value="MoaE"/>
    <property type="match status" value="1"/>
</dbReference>
<keyword evidence="3" id="KW-1185">Reference proteome</keyword>
<evidence type="ECO:0000313" key="2">
    <source>
        <dbReference type="EMBL" id="MBA8813576.1"/>
    </source>
</evidence>
<dbReference type="RefSeq" id="WP_146856520.1">
    <property type="nucleotide sequence ID" value="NZ_BAAAHR010000008.1"/>
</dbReference>
<dbReference type="InterPro" id="IPR003448">
    <property type="entry name" value="Mopterin_biosynth_MoaE"/>
</dbReference>
<dbReference type="SUPFAM" id="SSF54690">
    <property type="entry name" value="Molybdopterin synthase subunit MoaE"/>
    <property type="match status" value="1"/>
</dbReference>
<accession>A0A7W3JIP5</accession>
<dbReference type="OrthoDB" id="9794429at2"/>
<organism evidence="2 4">
    <name type="scientific">Frigoribacterium faeni</name>
    <dbReference type="NCBI Taxonomy" id="145483"/>
    <lineage>
        <taxon>Bacteria</taxon>
        <taxon>Bacillati</taxon>
        <taxon>Actinomycetota</taxon>
        <taxon>Actinomycetes</taxon>
        <taxon>Micrococcales</taxon>
        <taxon>Microbacteriaceae</taxon>
        <taxon>Frigoribacterium</taxon>
    </lineage>
</organism>
<comment type="caution">
    <text evidence="2">The sequence shown here is derived from an EMBL/GenBank/DDBJ whole genome shotgun (WGS) entry which is preliminary data.</text>
</comment>
<gene>
    <name evidence="2" type="ORF">FB463_001825</name>
    <name evidence="1" type="ORF">FFA01_24940</name>
</gene>
<dbReference type="Proteomes" id="UP000321154">
    <property type="component" value="Unassembled WGS sequence"/>
</dbReference>
<sequence>MTDAAAASPSDDSAAAAPASPAADRVLRARVVDAPLSVADCSALVASRASGAVVTFEGVVRDHDDGRGVTALHYEAHPSATEVIREVALAVAEAHPAVAIAVEHRYGDLGIGDVALACAVASAHRAEAFAACSALVDEVKARTPIWKRQEFADGSDEWTASLG</sequence>
<dbReference type="GO" id="GO:0006777">
    <property type="term" value="P:Mo-molybdopterin cofactor biosynthetic process"/>
    <property type="evidence" value="ECO:0007669"/>
    <property type="project" value="InterPro"/>
</dbReference>
<keyword evidence="2" id="KW-0808">Transferase</keyword>
<evidence type="ECO:0000313" key="3">
    <source>
        <dbReference type="Proteomes" id="UP000321154"/>
    </source>
</evidence>
<reference evidence="2 4" key="2">
    <citation type="submission" date="2020-07" db="EMBL/GenBank/DDBJ databases">
        <title>Sequencing the genomes of 1000 actinobacteria strains.</title>
        <authorList>
            <person name="Klenk H.-P."/>
        </authorList>
    </citation>
    <scope>NUCLEOTIDE SEQUENCE [LARGE SCALE GENOMIC DNA]</scope>
    <source>
        <strain evidence="2 4">DSM 10309</strain>
    </source>
</reference>
<dbReference type="EC" id="2.8.1.12" evidence="2"/>
<dbReference type="Proteomes" id="UP000522688">
    <property type="component" value="Unassembled WGS sequence"/>
</dbReference>
<dbReference type="EMBL" id="BJUV01000029">
    <property type="protein sequence ID" value="GEK84185.1"/>
    <property type="molecule type" value="Genomic_DNA"/>
</dbReference>
<dbReference type="InterPro" id="IPR036563">
    <property type="entry name" value="MoaE_sf"/>
</dbReference>
<dbReference type="CDD" id="cd00756">
    <property type="entry name" value="MoaE"/>
    <property type="match status" value="1"/>
</dbReference>
<dbReference type="EMBL" id="JACGWW010000002">
    <property type="protein sequence ID" value="MBA8813576.1"/>
    <property type="molecule type" value="Genomic_DNA"/>
</dbReference>
<evidence type="ECO:0000313" key="4">
    <source>
        <dbReference type="Proteomes" id="UP000522688"/>
    </source>
</evidence>
<dbReference type="AlphaFoldDB" id="A0A7W3JIP5"/>
<proteinExistence type="predicted"/>
<reference evidence="1 3" key="1">
    <citation type="submission" date="2019-07" db="EMBL/GenBank/DDBJ databases">
        <title>Whole genome shotgun sequence of Frigoribacterium faeni NBRC 103066.</title>
        <authorList>
            <person name="Hosoyama A."/>
            <person name="Uohara A."/>
            <person name="Ohji S."/>
            <person name="Ichikawa N."/>
        </authorList>
    </citation>
    <scope>NUCLEOTIDE SEQUENCE [LARGE SCALE GENOMIC DNA]</scope>
    <source>
        <strain evidence="1 3">NBRC 103066</strain>
    </source>
</reference>
<evidence type="ECO:0000313" key="1">
    <source>
        <dbReference type="EMBL" id="GEK84185.1"/>
    </source>
</evidence>
<protein>
    <submittedName>
        <fullName evidence="2">Molybdopterin synthase catalytic subunit</fullName>
        <ecNumber evidence="2">2.8.1.12</ecNumber>
    </submittedName>
</protein>
<dbReference type="Gene3D" id="3.90.1170.40">
    <property type="entry name" value="Molybdopterin biosynthesis MoaE subunit"/>
    <property type="match status" value="1"/>
</dbReference>
<dbReference type="GO" id="GO:0030366">
    <property type="term" value="F:molybdopterin synthase activity"/>
    <property type="evidence" value="ECO:0007669"/>
    <property type="project" value="UniProtKB-EC"/>
</dbReference>